<reference evidence="2" key="1">
    <citation type="submission" date="2020-08" db="EMBL/GenBank/DDBJ databases">
        <title>Multicomponent nature underlies the extraordinary mechanical properties of spider dragline silk.</title>
        <authorList>
            <person name="Kono N."/>
            <person name="Nakamura H."/>
            <person name="Mori M."/>
            <person name="Yoshida Y."/>
            <person name="Ohtoshi R."/>
            <person name="Malay A.D."/>
            <person name="Moran D.A.P."/>
            <person name="Tomita M."/>
            <person name="Numata K."/>
            <person name="Arakawa K."/>
        </authorList>
    </citation>
    <scope>NUCLEOTIDE SEQUENCE</scope>
</reference>
<comment type="caution">
    <text evidence="2">The sequence shown here is derived from an EMBL/GenBank/DDBJ whole genome shotgun (WGS) entry which is preliminary data.</text>
</comment>
<accession>A0A8X6QP78</accession>
<evidence type="ECO:0000313" key="3">
    <source>
        <dbReference type="Proteomes" id="UP000887013"/>
    </source>
</evidence>
<sequence>MFISFDRYLSTFYHIIGYVLVIEAINAAFCPYISKKTTKERILVHTKEHNIKVQLTSLDVTHELALLHKYQMKCNKTTPKAYSENICNTLNIKAKLFPFERDNKRIVKHNRELKQKTPPVVRSVVVYKIALNLNAQLYPLKPGSESITDMQQKTKTRKTFSKIHSIFYLQNLKRFRSQGCLSITLE</sequence>
<organism evidence="2 3">
    <name type="scientific">Nephila pilipes</name>
    <name type="common">Giant wood spider</name>
    <name type="synonym">Nephila maculata</name>
    <dbReference type="NCBI Taxonomy" id="299642"/>
    <lineage>
        <taxon>Eukaryota</taxon>
        <taxon>Metazoa</taxon>
        <taxon>Ecdysozoa</taxon>
        <taxon>Arthropoda</taxon>
        <taxon>Chelicerata</taxon>
        <taxon>Arachnida</taxon>
        <taxon>Araneae</taxon>
        <taxon>Araneomorphae</taxon>
        <taxon>Entelegynae</taxon>
        <taxon>Araneoidea</taxon>
        <taxon>Nephilidae</taxon>
        <taxon>Nephila</taxon>
    </lineage>
</organism>
<protein>
    <submittedName>
        <fullName evidence="2">Uncharacterized protein</fullName>
    </submittedName>
</protein>
<keyword evidence="1" id="KW-0472">Membrane</keyword>
<dbReference type="EMBL" id="BMAW01082494">
    <property type="protein sequence ID" value="GFU29481.1"/>
    <property type="molecule type" value="Genomic_DNA"/>
</dbReference>
<proteinExistence type="predicted"/>
<gene>
    <name evidence="2" type="ORF">NPIL_600531</name>
</gene>
<dbReference type="Proteomes" id="UP000887013">
    <property type="component" value="Unassembled WGS sequence"/>
</dbReference>
<evidence type="ECO:0000256" key="1">
    <source>
        <dbReference type="SAM" id="Phobius"/>
    </source>
</evidence>
<keyword evidence="3" id="KW-1185">Reference proteome</keyword>
<feature type="transmembrane region" description="Helical" evidence="1">
    <location>
        <begin position="12"/>
        <end position="33"/>
    </location>
</feature>
<keyword evidence="1" id="KW-0812">Transmembrane</keyword>
<keyword evidence="1" id="KW-1133">Transmembrane helix</keyword>
<dbReference type="AlphaFoldDB" id="A0A8X6QP78"/>
<name>A0A8X6QP78_NEPPI</name>
<evidence type="ECO:0000313" key="2">
    <source>
        <dbReference type="EMBL" id="GFU29481.1"/>
    </source>
</evidence>